<feature type="transmembrane region" description="Helical" evidence="6">
    <location>
        <begin position="206"/>
        <end position="228"/>
    </location>
</feature>
<feature type="transmembrane region" description="Helical" evidence="6">
    <location>
        <begin position="385"/>
        <end position="411"/>
    </location>
</feature>
<evidence type="ECO:0000256" key="5">
    <source>
        <dbReference type="ARBA" id="ARBA00023136"/>
    </source>
</evidence>
<dbReference type="InterPro" id="IPR026036">
    <property type="entry name" value="PucC"/>
</dbReference>
<feature type="transmembrane region" description="Helical" evidence="6">
    <location>
        <begin position="352"/>
        <end position="373"/>
    </location>
</feature>
<feature type="transmembrane region" description="Helical" evidence="6">
    <location>
        <begin position="141"/>
        <end position="165"/>
    </location>
</feature>
<feature type="transmembrane region" description="Helical" evidence="6">
    <location>
        <begin position="431"/>
        <end position="456"/>
    </location>
</feature>
<evidence type="ECO:0000313" key="7">
    <source>
        <dbReference type="EMBL" id="MBB3898120.1"/>
    </source>
</evidence>
<feature type="transmembrane region" description="Helical" evidence="6">
    <location>
        <begin position="107"/>
        <end position="129"/>
    </location>
</feature>
<comment type="subcellular location">
    <subcellularLocation>
        <location evidence="1">Membrane</location>
        <topology evidence="1">Multi-pass membrane protein</topology>
    </subcellularLocation>
</comment>
<dbReference type="Gene3D" id="1.20.1250.20">
    <property type="entry name" value="MFS general substrate transporter like domains"/>
    <property type="match status" value="1"/>
</dbReference>
<feature type="transmembrane region" description="Helical" evidence="6">
    <location>
        <begin position="327"/>
        <end position="346"/>
    </location>
</feature>
<evidence type="ECO:0000256" key="2">
    <source>
        <dbReference type="ARBA" id="ARBA00008412"/>
    </source>
</evidence>
<keyword evidence="8" id="KW-1185">Reference proteome</keyword>
<feature type="transmembrane region" description="Helical" evidence="6">
    <location>
        <begin position="68"/>
        <end position="87"/>
    </location>
</feature>
<dbReference type="CDD" id="cd06176">
    <property type="entry name" value="MFS_BCD_PucC-like"/>
    <property type="match status" value="1"/>
</dbReference>
<keyword evidence="5 6" id="KW-0472">Membrane</keyword>
<comment type="caution">
    <text evidence="7">The sequence shown here is derived from an EMBL/GenBank/DDBJ whole genome shotgun (WGS) entry which is preliminary data.</text>
</comment>
<sequence>MSTERFSLARQWMKISPSMLPFADAASADVPLSRLLRLSLFQISVGMAAVLLIGTLNRVMIVELGVPAGLVAVMVALPLVFAPLRALIGFRSDNHKSVLGWRRVPYLWFGTIFQFSGFAMMPFALLILSGDTWAPPIAGQISAAICFLLVGAGMHMTQTVGLALATDISPREKQPKVVALMSVMLLLGMLGSALVFGLLLTPFSQIKLIQVIQGVAGATMILNFVAIWKQEVRDPARSAALPEDPSFRQAWRELKSTGPWTRRIVAISLGTFGFAMQDILLEPYGGEILGLEVGTTTLLTALFAFGGVNGFMLASGWIGRGACANRIAGYGMGWGTLAFACVMLAAPFDSPLMFALGSLLIGFGGGLFAHGTLTSCMQAAPPDKIGLTLGIWGAAQATSAGIAIALGGLMRDVVSHLAEAGALGPALTGPAVGYCVVYLIEIVVLFAGIIAIGPLVRGSLVPESLTEPRGAAAPQTAH</sequence>
<evidence type="ECO:0000256" key="6">
    <source>
        <dbReference type="SAM" id="Phobius"/>
    </source>
</evidence>
<dbReference type="PANTHER" id="PTHR23538:SF1">
    <property type="entry name" value="44.5 KD BACTERIOCHLOROPHYLL SYNTHASE SUBUNIT"/>
    <property type="match status" value="1"/>
</dbReference>
<dbReference type="Pfam" id="PF03209">
    <property type="entry name" value="PUCC"/>
    <property type="match status" value="1"/>
</dbReference>
<organism evidence="7 8">
    <name type="scientific">Roseococcus suduntuyensis</name>
    <dbReference type="NCBI Taxonomy" id="455361"/>
    <lineage>
        <taxon>Bacteria</taxon>
        <taxon>Pseudomonadati</taxon>
        <taxon>Pseudomonadota</taxon>
        <taxon>Alphaproteobacteria</taxon>
        <taxon>Acetobacterales</taxon>
        <taxon>Roseomonadaceae</taxon>
        <taxon>Roseococcus</taxon>
    </lineage>
</organism>
<dbReference type="InterPro" id="IPR036259">
    <property type="entry name" value="MFS_trans_sf"/>
</dbReference>
<feature type="transmembrane region" description="Helical" evidence="6">
    <location>
        <begin position="177"/>
        <end position="200"/>
    </location>
</feature>
<keyword evidence="3 6" id="KW-0812">Transmembrane</keyword>
<keyword evidence="4 6" id="KW-1133">Transmembrane helix</keyword>
<comment type="similarity">
    <text evidence="2">Belongs to the PucC family.</text>
</comment>
<gene>
    <name evidence="7" type="ORF">GGQ83_001557</name>
</gene>
<dbReference type="RefSeq" id="WP_184383211.1">
    <property type="nucleotide sequence ID" value="NZ_JACIDJ010000002.1"/>
</dbReference>
<feature type="transmembrane region" description="Helical" evidence="6">
    <location>
        <begin position="293"/>
        <end position="315"/>
    </location>
</feature>
<name>A0A840ACQ7_9PROT</name>
<feature type="transmembrane region" description="Helical" evidence="6">
    <location>
        <begin position="35"/>
        <end position="56"/>
    </location>
</feature>
<feature type="transmembrane region" description="Helical" evidence="6">
    <location>
        <begin position="264"/>
        <end position="281"/>
    </location>
</feature>
<accession>A0A840ACQ7</accession>
<evidence type="ECO:0000256" key="1">
    <source>
        <dbReference type="ARBA" id="ARBA00004141"/>
    </source>
</evidence>
<evidence type="ECO:0000256" key="4">
    <source>
        <dbReference type="ARBA" id="ARBA00022989"/>
    </source>
</evidence>
<protein>
    <submittedName>
        <fullName evidence="7">BCD family chlorophyll transporter-like MFS transporter</fullName>
    </submittedName>
</protein>
<dbReference type="PIRSF" id="PIRSF016565">
    <property type="entry name" value="PucC"/>
    <property type="match status" value="1"/>
</dbReference>
<dbReference type="EMBL" id="JACIDJ010000002">
    <property type="protein sequence ID" value="MBB3898120.1"/>
    <property type="molecule type" value="Genomic_DNA"/>
</dbReference>
<evidence type="ECO:0000313" key="8">
    <source>
        <dbReference type="Proteomes" id="UP000553193"/>
    </source>
</evidence>
<dbReference type="AlphaFoldDB" id="A0A840ACQ7"/>
<dbReference type="GO" id="GO:0016020">
    <property type="term" value="C:membrane"/>
    <property type="evidence" value="ECO:0007669"/>
    <property type="project" value="UniProtKB-SubCell"/>
</dbReference>
<dbReference type="PANTHER" id="PTHR23538">
    <property type="entry name" value="44.5 KD BACTERIOCHLOROPHYLL SYNTHASE SUBUNIT"/>
    <property type="match status" value="1"/>
</dbReference>
<proteinExistence type="inferred from homology"/>
<dbReference type="InterPro" id="IPR004896">
    <property type="entry name" value="PucC-rel"/>
</dbReference>
<reference evidence="7 8" key="1">
    <citation type="submission" date="2020-08" db="EMBL/GenBank/DDBJ databases">
        <title>Genomic Encyclopedia of Type Strains, Phase IV (KMG-IV): sequencing the most valuable type-strain genomes for metagenomic binning, comparative biology and taxonomic classification.</title>
        <authorList>
            <person name="Goeker M."/>
        </authorList>
    </citation>
    <scope>NUCLEOTIDE SEQUENCE [LARGE SCALE GENOMIC DNA]</scope>
    <source>
        <strain evidence="7 8">DSM 19979</strain>
    </source>
</reference>
<evidence type="ECO:0000256" key="3">
    <source>
        <dbReference type="ARBA" id="ARBA00022692"/>
    </source>
</evidence>
<dbReference type="Proteomes" id="UP000553193">
    <property type="component" value="Unassembled WGS sequence"/>
</dbReference>
<dbReference type="SUPFAM" id="SSF103473">
    <property type="entry name" value="MFS general substrate transporter"/>
    <property type="match status" value="1"/>
</dbReference>